<sequence length="638" mass="72004">MAEASKLRAVLLLLKNLLLAALLYATIYGIINIVSDPSVATKGKLGIPAFLDKAGPTELVETTKAGIRVKFAGTSKTVTINPHANVFNRPVTAVKNKDDYMGPRPHVDTEADMHMLVEECRGSYTGLEKMRRPYDCLKFFAEEQDRYYRLPEAAERASAQDPRKADYINADGHDKTLSSYVPLKDAVAANGSAIGTCPGPIIPYHVYWTGPATWRVEVFIKSYLYTQNLACSRLWLWLDSDRNPNAVHNMLNKDALFARFLPLVERGDIVLKAWNFPSRIPLATDDEDKNGFDYYSKPAAPDANGEKAVAENIVEDKDGQQWLVLTAKQMTFLPVAVSDAVRFIVLHIYGGAYFDMDVLMLRDMRPLLLPKEHSFAERWAAHPHPGDYNTAIMSLSANSSLSSYLLYGGIRMGVNFHPRVLGRMAWKDGRDQEFLMFETAAFDPIWTEFNWDREGRCTIPCVRDYGAVFKGRTGAIKDEWESYTGPQLGTINLEEAQRKVLKMDTDAPKSKREHEDQENVPTSATAPSSQHSDKAAHADSFQPTLDEEVELRKAGVVSDYVLSEDRFPPNNRTLENFFRGAWTYHIHNQWVKHPEPSSWIAVLEHAQDGFFAGNRTNPYGENWSGPSLMPYNYWPEYV</sequence>
<dbReference type="InterPro" id="IPR007577">
    <property type="entry name" value="GlycoTrfase_DXD_sugar-bd_CS"/>
</dbReference>
<evidence type="ECO:0008006" key="5">
    <source>
        <dbReference type="Google" id="ProtNLM"/>
    </source>
</evidence>
<dbReference type="GO" id="GO:1901135">
    <property type="term" value="P:carbohydrate derivative metabolic process"/>
    <property type="evidence" value="ECO:0007669"/>
    <property type="project" value="UniProtKB-ARBA"/>
</dbReference>
<gene>
    <name evidence="3" type="ORF">K460DRAFT_274556</name>
</gene>
<dbReference type="OrthoDB" id="409543at2759"/>
<dbReference type="InterPro" id="IPR029044">
    <property type="entry name" value="Nucleotide-diphossugar_trans"/>
</dbReference>
<dbReference type="Gene3D" id="3.90.550.20">
    <property type="match status" value="1"/>
</dbReference>
<keyword evidence="4" id="KW-1185">Reference proteome</keyword>
<proteinExistence type="inferred from homology"/>
<feature type="compositionally biased region" description="Basic and acidic residues" evidence="2">
    <location>
        <begin position="502"/>
        <end position="517"/>
    </location>
</feature>
<evidence type="ECO:0000256" key="2">
    <source>
        <dbReference type="SAM" id="MobiDB-lite"/>
    </source>
</evidence>
<dbReference type="Pfam" id="PF04488">
    <property type="entry name" value="Gly_transf_sug"/>
    <property type="match status" value="1"/>
</dbReference>
<evidence type="ECO:0000256" key="1">
    <source>
        <dbReference type="ARBA" id="ARBA00009003"/>
    </source>
</evidence>
<comment type="similarity">
    <text evidence="1">Belongs to the glycosyltransferase 32 family.</text>
</comment>
<comment type="caution">
    <text evidence="3">The sequence shown here is derived from an EMBL/GenBank/DDBJ whole genome shotgun (WGS) entry which is preliminary data.</text>
</comment>
<dbReference type="EMBL" id="ML976614">
    <property type="protein sequence ID" value="KAF1850293.1"/>
    <property type="molecule type" value="Genomic_DNA"/>
</dbReference>
<feature type="compositionally biased region" description="Polar residues" evidence="2">
    <location>
        <begin position="519"/>
        <end position="530"/>
    </location>
</feature>
<organism evidence="3 4">
    <name type="scientific">Cucurbitaria berberidis CBS 394.84</name>
    <dbReference type="NCBI Taxonomy" id="1168544"/>
    <lineage>
        <taxon>Eukaryota</taxon>
        <taxon>Fungi</taxon>
        <taxon>Dikarya</taxon>
        <taxon>Ascomycota</taxon>
        <taxon>Pezizomycotina</taxon>
        <taxon>Dothideomycetes</taxon>
        <taxon>Pleosporomycetidae</taxon>
        <taxon>Pleosporales</taxon>
        <taxon>Pleosporineae</taxon>
        <taxon>Cucurbitariaceae</taxon>
        <taxon>Cucurbitaria</taxon>
    </lineage>
</organism>
<evidence type="ECO:0000313" key="4">
    <source>
        <dbReference type="Proteomes" id="UP000800039"/>
    </source>
</evidence>
<dbReference type="Proteomes" id="UP000800039">
    <property type="component" value="Unassembled WGS sequence"/>
</dbReference>
<dbReference type="SUPFAM" id="SSF53448">
    <property type="entry name" value="Nucleotide-diphospho-sugar transferases"/>
    <property type="match status" value="1"/>
</dbReference>
<dbReference type="AlphaFoldDB" id="A0A9P4GPI6"/>
<dbReference type="GeneID" id="63845221"/>
<accession>A0A9P4GPI6</accession>
<reference evidence="3" key="1">
    <citation type="submission" date="2020-01" db="EMBL/GenBank/DDBJ databases">
        <authorList>
            <consortium name="DOE Joint Genome Institute"/>
            <person name="Haridas S."/>
            <person name="Albert R."/>
            <person name="Binder M."/>
            <person name="Bloem J."/>
            <person name="Labutti K."/>
            <person name="Salamov A."/>
            <person name="Andreopoulos B."/>
            <person name="Baker S.E."/>
            <person name="Barry K."/>
            <person name="Bills G."/>
            <person name="Bluhm B.H."/>
            <person name="Cannon C."/>
            <person name="Castanera R."/>
            <person name="Culley D.E."/>
            <person name="Daum C."/>
            <person name="Ezra D."/>
            <person name="Gonzalez J.B."/>
            <person name="Henrissat B."/>
            <person name="Kuo A."/>
            <person name="Liang C."/>
            <person name="Lipzen A."/>
            <person name="Lutzoni F."/>
            <person name="Magnuson J."/>
            <person name="Mondo S."/>
            <person name="Nolan M."/>
            <person name="Ohm R."/>
            <person name="Pangilinan J."/>
            <person name="Park H.-J."/>
            <person name="Ramirez L."/>
            <person name="Alfaro M."/>
            <person name="Sun H."/>
            <person name="Tritt A."/>
            <person name="Yoshinaga Y."/>
            <person name="Zwiers L.-H."/>
            <person name="Turgeon B.G."/>
            <person name="Goodwin S.B."/>
            <person name="Spatafora J.W."/>
            <person name="Crous P.W."/>
            <person name="Grigoriev I.V."/>
        </authorList>
    </citation>
    <scope>NUCLEOTIDE SEQUENCE</scope>
    <source>
        <strain evidence="3">CBS 394.84</strain>
    </source>
</reference>
<evidence type="ECO:0000313" key="3">
    <source>
        <dbReference type="EMBL" id="KAF1850293.1"/>
    </source>
</evidence>
<protein>
    <recommendedName>
        <fullName evidence="5">Snorna binding protein</fullName>
    </recommendedName>
</protein>
<feature type="region of interest" description="Disordered" evidence="2">
    <location>
        <begin position="502"/>
        <end position="540"/>
    </location>
</feature>
<dbReference type="RefSeq" id="XP_040792856.1">
    <property type="nucleotide sequence ID" value="XM_040927968.1"/>
</dbReference>
<name>A0A9P4GPI6_9PLEO</name>